<gene>
    <name evidence="2" type="ORF">UFOPK1493_04473</name>
</gene>
<evidence type="ECO:0000259" key="1">
    <source>
        <dbReference type="SMART" id="SM00382"/>
    </source>
</evidence>
<dbReference type="Pfam" id="PF00004">
    <property type="entry name" value="AAA"/>
    <property type="match status" value="1"/>
</dbReference>
<reference evidence="2" key="1">
    <citation type="submission" date="2020-05" db="EMBL/GenBank/DDBJ databases">
        <authorList>
            <person name="Chiriac C."/>
            <person name="Salcher M."/>
            <person name="Ghai R."/>
            <person name="Kavagutti S V."/>
        </authorList>
    </citation>
    <scope>NUCLEOTIDE SEQUENCE</scope>
</reference>
<dbReference type="GO" id="GO:0016887">
    <property type="term" value="F:ATP hydrolysis activity"/>
    <property type="evidence" value="ECO:0007669"/>
    <property type="project" value="InterPro"/>
</dbReference>
<accession>A0A6J6GPK6</accession>
<dbReference type="InterPro" id="IPR027417">
    <property type="entry name" value="P-loop_NTPase"/>
</dbReference>
<protein>
    <submittedName>
        <fullName evidence="2">Unannotated protein</fullName>
    </submittedName>
</protein>
<dbReference type="PANTHER" id="PTHR42759:SF1">
    <property type="entry name" value="MAGNESIUM-CHELATASE SUBUNIT CHLD"/>
    <property type="match status" value="1"/>
</dbReference>
<dbReference type="InterPro" id="IPR050764">
    <property type="entry name" value="CbbQ/NirQ/NorQ/GpvN"/>
</dbReference>
<dbReference type="InterPro" id="IPR003959">
    <property type="entry name" value="ATPase_AAA_core"/>
</dbReference>
<dbReference type="AlphaFoldDB" id="A0A6J6GPK6"/>
<proteinExistence type="predicted"/>
<feature type="domain" description="AAA+ ATPase" evidence="1">
    <location>
        <begin position="44"/>
        <end position="223"/>
    </location>
</feature>
<dbReference type="SUPFAM" id="SSF52540">
    <property type="entry name" value="P-loop containing nucleoside triphosphate hydrolases"/>
    <property type="match status" value="1"/>
</dbReference>
<dbReference type="EMBL" id="CAEZSR010000361">
    <property type="protein sequence ID" value="CAB4603237.1"/>
    <property type="molecule type" value="Genomic_DNA"/>
</dbReference>
<sequence length="316" mass="33640">MTGGGLAIEAVEAVDVDTVTRLLADQGYLADPNIATVATLAVALGRPILAEGPPGTGKTQLAVCLAAALGRRLIRLQCHEELDEARSLYEWDYGRQMLAMQLLRPRLDEELAASGSGLDAALAGTAGVEQLFFSDRFVVERPLLAAVRSAEPVLLLVDEVDRADEAFEALLLEVLGEQQVTIPELGTIRATAPIAAVITSNDSRELSDALRRRCLRLGFSHPDAERESAIVAAVVPDVGAELRRSIVAFLGELRTLGLRKPPGISETLDWARALVLLGADVLDADLVRSTLGLVVKHAADEALVAPRVPDLLASAR</sequence>
<evidence type="ECO:0000313" key="2">
    <source>
        <dbReference type="EMBL" id="CAB4603237.1"/>
    </source>
</evidence>
<dbReference type="CDD" id="cd00009">
    <property type="entry name" value="AAA"/>
    <property type="match status" value="1"/>
</dbReference>
<dbReference type="SMART" id="SM00382">
    <property type="entry name" value="AAA"/>
    <property type="match status" value="1"/>
</dbReference>
<dbReference type="Gene3D" id="3.40.50.300">
    <property type="entry name" value="P-loop containing nucleotide triphosphate hydrolases"/>
    <property type="match status" value="1"/>
</dbReference>
<dbReference type="InterPro" id="IPR003593">
    <property type="entry name" value="AAA+_ATPase"/>
</dbReference>
<organism evidence="2">
    <name type="scientific">freshwater metagenome</name>
    <dbReference type="NCBI Taxonomy" id="449393"/>
    <lineage>
        <taxon>unclassified sequences</taxon>
        <taxon>metagenomes</taxon>
        <taxon>ecological metagenomes</taxon>
    </lineage>
</organism>
<name>A0A6J6GPK6_9ZZZZ</name>
<dbReference type="GO" id="GO:0005524">
    <property type="term" value="F:ATP binding"/>
    <property type="evidence" value="ECO:0007669"/>
    <property type="project" value="InterPro"/>
</dbReference>
<dbReference type="PANTHER" id="PTHR42759">
    <property type="entry name" value="MOXR FAMILY PROTEIN"/>
    <property type="match status" value="1"/>
</dbReference>